<dbReference type="RefSeq" id="WP_344917409.1">
    <property type="nucleotide sequence ID" value="NZ_BAABAQ010000003.1"/>
</dbReference>
<protein>
    <submittedName>
        <fullName evidence="2">Uncharacterized protein</fullName>
    </submittedName>
</protein>
<sequence>MTSEELAQEIMSAVIAVQDRILTVGRAQYEEGANQKFERQSLQEIVQYALEEVEDGIAYNVMLRYKLTRLKAALDLAFPGSTAQALAPTPPAVPGPTYRSAHDLLVGP</sequence>
<proteinExistence type="predicted"/>
<evidence type="ECO:0000313" key="2">
    <source>
        <dbReference type="EMBL" id="GAA4187123.1"/>
    </source>
</evidence>
<gene>
    <name evidence="2" type="ORF">GCM10022252_20140</name>
</gene>
<accession>A0ABP8AP00</accession>
<organism evidence="2 3">
    <name type="scientific">Streptosporangium oxazolinicum</name>
    <dbReference type="NCBI Taxonomy" id="909287"/>
    <lineage>
        <taxon>Bacteria</taxon>
        <taxon>Bacillati</taxon>
        <taxon>Actinomycetota</taxon>
        <taxon>Actinomycetes</taxon>
        <taxon>Streptosporangiales</taxon>
        <taxon>Streptosporangiaceae</taxon>
        <taxon>Streptosporangium</taxon>
    </lineage>
</organism>
<feature type="region of interest" description="Disordered" evidence="1">
    <location>
        <begin position="85"/>
        <end position="108"/>
    </location>
</feature>
<evidence type="ECO:0000313" key="3">
    <source>
        <dbReference type="Proteomes" id="UP001501251"/>
    </source>
</evidence>
<keyword evidence="3" id="KW-1185">Reference proteome</keyword>
<comment type="caution">
    <text evidence="2">The sequence shown here is derived from an EMBL/GenBank/DDBJ whole genome shotgun (WGS) entry which is preliminary data.</text>
</comment>
<evidence type="ECO:0000256" key="1">
    <source>
        <dbReference type="SAM" id="MobiDB-lite"/>
    </source>
</evidence>
<name>A0ABP8AP00_9ACTN</name>
<dbReference type="Proteomes" id="UP001501251">
    <property type="component" value="Unassembled WGS sequence"/>
</dbReference>
<dbReference type="EMBL" id="BAABAQ010000003">
    <property type="protein sequence ID" value="GAA4187123.1"/>
    <property type="molecule type" value="Genomic_DNA"/>
</dbReference>
<reference evidence="3" key="1">
    <citation type="journal article" date="2019" name="Int. J. Syst. Evol. Microbiol.">
        <title>The Global Catalogue of Microorganisms (GCM) 10K type strain sequencing project: providing services to taxonomists for standard genome sequencing and annotation.</title>
        <authorList>
            <consortium name="The Broad Institute Genomics Platform"/>
            <consortium name="The Broad Institute Genome Sequencing Center for Infectious Disease"/>
            <person name="Wu L."/>
            <person name="Ma J."/>
        </authorList>
    </citation>
    <scope>NUCLEOTIDE SEQUENCE [LARGE SCALE GENOMIC DNA]</scope>
    <source>
        <strain evidence="3">JCM 17388</strain>
    </source>
</reference>